<sequence>MNDMPLPADARKFHVFALEHDTCPWFSGGLNLRKSWDRYGADIVAQWAMDHPGTRPTCWWRFSAPRLAADRPIAKADPEAWPALLTDLPTPRERFGGTGTPDFIPLCTLPRFHLGLPVRWITSSDIETYSLIGNSLDVPAIDPEDPPTFESQASYLHRLNLLLPGEADRLPADAFEPETIVMEAVDGDD</sequence>
<dbReference type="EMBL" id="FNBW01000001">
    <property type="protein sequence ID" value="SDF15658.1"/>
    <property type="molecule type" value="Genomic_DNA"/>
</dbReference>
<keyword evidence="2" id="KW-1185">Reference proteome</keyword>
<protein>
    <submittedName>
        <fullName evidence="1">Uncharacterized protein</fullName>
    </submittedName>
</protein>
<evidence type="ECO:0000313" key="2">
    <source>
        <dbReference type="Proteomes" id="UP000198615"/>
    </source>
</evidence>
<accession>A0A8G2BEC6</accession>
<dbReference type="AlphaFoldDB" id="A0A8G2BEC6"/>
<evidence type="ECO:0000313" key="1">
    <source>
        <dbReference type="EMBL" id="SDF15658.1"/>
    </source>
</evidence>
<gene>
    <name evidence="1" type="ORF">SAMN05660686_00495</name>
</gene>
<reference evidence="1 2" key="1">
    <citation type="submission" date="2016-10" db="EMBL/GenBank/DDBJ databases">
        <authorList>
            <person name="Varghese N."/>
            <person name="Submissions S."/>
        </authorList>
    </citation>
    <scope>NUCLEOTIDE SEQUENCE [LARGE SCALE GENOMIC DNA]</scope>
    <source>
        <strain evidence="1 2">DSM 18839</strain>
    </source>
</reference>
<dbReference type="Proteomes" id="UP000198615">
    <property type="component" value="Unassembled WGS sequence"/>
</dbReference>
<comment type="caution">
    <text evidence="1">The sequence shown here is derived from an EMBL/GenBank/DDBJ whole genome shotgun (WGS) entry which is preliminary data.</text>
</comment>
<name>A0A8G2BEC6_9PROT</name>
<proteinExistence type="predicted"/>
<organism evidence="1 2">
    <name type="scientific">Thalassobaculum litoreum DSM 18839</name>
    <dbReference type="NCBI Taxonomy" id="1123362"/>
    <lineage>
        <taxon>Bacteria</taxon>
        <taxon>Pseudomonadati</taxon>
        <taxon>Pseudomonadota</taxon>
        <taxon>Alphaproteobacteria</taxon>
        <taxon>Rhodospirillales</taxon>
        <taxon>Thalassobaculaceae</taxon>
        <taxon>Thalassobaculum</taxon>
    </lineage>
</organism>